<evidence type="ECO:0000259" key="2">
    <source>
        <dbReference type="Pfam" id="PF00241"/>
    </source>
</evidence>
<name>A0A0A1V7C0_9HYPO</name>
<feature type="compositionally biased region" description="Polar residues" evidence="1">
    <location>
        <begin position="1004"/>
        <end position="1022"/>
    </location>
</feature>
<dbReference type="HOGENOM" id="CLU_004392_0_0_1"/>
<feature type="domain" description="ADF-H" evidence="2">
    <location>
        <begin position="8"/>
        <end position="122"/>
    </location>
</feature>
<protein>
    <submittedName>
        <fullName evidence="3">Coactosin-like member of the ADF domain family protein</fullName>
    </submittedName>
</protein>
<dbReference type="EMBL" id="JELW01000001">
    <property type="protein sequence ID" value="EXV06147.1"/>
    <property type="molecule type" value="Genomic_DNA"/>
</dbReference>
<feature type="compositionally biased region" description="Basic residues" evidence="1">
    <location>
        <begin position="345"/>
        <end position="358"/>
    </location>
</feature>
<dbReference type="InterPro" id="IPR029006">
    <property type="entry name" value="ADF-H/Gelsolin-like_dom_sf"/>
</dbReference>
<feature type="compositionally biased region" description="Polar residues" evidence="1">
    <location>
        <begin position="298"/>
        <end position="322"/>
    </location>
</feature>
<reference evidence="3 4" key="1">
    <citation type="submission" date="2014-02" db="EMBL/GenBank/DDBJ databases">
        <title>The genome sequence of the entomopathogenic fungus Metarhizium robertsii ARSEF 2575.</title>
        <authorList>
            <person name="Giuliano Garisto Donzelli B."/>
            <person name="Roe B.A."/>
            <person name="Macmil S.L."/>
            <person name="Krasnoff S.B."/>
            <person name="Gibson D.M."/>
        </authorList>
    </citation>
    <scope>NUCLEOTIDE SEQUENCE [LARGE SCALE GENOMIC DNA]</scope>
    <source>
        <strain evidence="3 4">ARSEF 2575</strain>
    </source>
</reference>
<dbReference type="CDD" id="cd11282">
    <property type="entry name" value="ADF_coactosin_like"/>
    <property type="match status" value="1"/>
</dbReference>
<dbReference type="Gene3D" id="3.40.20.10">
    <property type="entry name" value="Severin"/>
    <property type="match status" value="1"/>
</dbReference>
<dbReference type="InterPro" id="IPR002108">
    <property type="entry name" value="ADF-H"/>
</dbReference>
<feature type="compositionally biased region" description="Polar residues" evidence="1">
    <location>
        <begin position="1033"/>
        <end position="1043"/>
    </location>
</feature>
<feature type="compositionally biased region" description="Low complexity" evidence="1">
    <location>
        <begin position="952"/>
        <end position="963"/>
    </location>
</feature>
<evidence type="ECO:0000313" key="3">
    <source>
        <dbReference type="EMBL" id="EXV06147.1"/>
    </source>
</evidence>
<dbReference type="Pfam" id="PF00241">
    <property type="entry name" value="Cofilin_ADF"/>
    <property type="match status" value="1"/>
</dbReference>
<evidence type="ECO:0000256" key="1">
    <source>
        <dbReference type="SAM" id="MobiDB-lite"/>
    </source>
</evidence>
<feature type="compositionally biased region" description="Polar residues" evidence="1">
    <location>
        <begin position="433"/>
        <end position="456"/>
    </location>
</feature>
<feature type="compositionally biased region" description="Basic and acidic residues" evidence="1">
    <location>
        <begin position="397"/>
        <end position="409"/>
    </location>
</feature>
<feature type="region of interest" description="Disordered" evidence="1">
    <location>
        <begin position="733"/>
        <end position="1044"/>
    </location>
</feature>
<organism evidence="3 4">
    <name type="scientific">Metarhizium robertsii</name>
    <dbReference type="NCBI Taxonomy" id="568076"/>
    <lineage>
        <taxon>Eukaryota</taxon>
        <taxon>Fungi</taxon>
        <taxon>Dikarya</taxon>
        <taxon>Ascomycota</taxon>
        <taxon>Pezizomycotina</taxon>
        <taxon>Sordariomycetes</taxon>
        <taxon>Hypocreomycetidae</taxon>
        <taxon>Hypocreales</taxon>
        <taxon>Clavicipitaceae</taxon>
        <taxon>Metarhizium</taxon>
    </lineage>
</organism>
<comment type="caution">
    <text evidence="3">The sequence shown here is derived from an EMBL/GenBank/DDBJ whole genome shotgun (WGS) entry which is preliminary data.</text>
</comment>
<dbReference type="GO" id="GO:0003779">
    <property type="term" value="F:actin binding"/>
    <property type="evidence" value="ECO:0007669"/>
    <property type="project" value="InterPro"/>
</dbReference>
<proteinExistence type="predicted"/>
<gene>
    <name evidence="3" type="ORF">X797_000864</name>
</gene>
<dbReference type="AlphaFoldDB" id="A0A0A1V7C0"/>
<feature type="region of interest" description="Disordered" evidence="1">
    <location>
        <begin position="522"/>
        <end position="559"/>
    </location>
</feature>
<feature type="compositionally biased region" description="Basic and acidic residues" evidence="1">
    <location>
        <begin position="894"/>
        <end position="906"/>
    </location>
</feature>
<feature type="compositionally biased region" description="Polar residues" evidence="1">
    <location>
        <begin position="178"/>
        <end position="209"/>
    </location>
</feature>
<feature type="compositionally biased region" description="Basic and acidic residues" evidence="1">
    <location>
        <begin position="982"/>
        <end position="993"/>
    </location>
</feature>
<dbReference type="eggNOG" id="ENOG502RYYT">
    <property type="taxonomic scope" value="Eukaryota"/>
</dbReference>
<feature type="compositionally biased region" description="Polar residues" evidence="1">
    <location>
        <begin position="930"/>
        <end position="951"/>
    </location>
</feature>
<dbReference type="Proteomes" id="UP000030151">
    <property type="component" value="Unassembled WGS sequence"/>
</dbReference>
<dbReference type="SUPFAM" id="SSF55753">
    <property type="entry name" value="Actin depolymerizing proteins"/>
    <property type="match status" value="1"/>
</dbReference>
<sequence length="1154" mass="125872">MSLNGLDDPKVVEAYEAATAEPGGWFLLKYESRDEIEVLNRGNGGIVEVRNTIAEYDETSPLYGFLKYRRRSVIIKYLPEDCSRIIQARVAVHFNAVCERFSPYDTTFEITTAAELKDSKLSAACSLHTASCSTSSSTSSLRRRRLMEITEEEEEEQRAIKRQSVQDADGSRRESPTGRPSTSEPVTLNSELASSPENSKFSAATTSEVPQFVGVDERPTSPESDVYTYGSYPYSKPKVKLGPRPSVDANGRPQTAGNFRPVSAIPAGFKMFGKGGKKGKNRDRQNSFSSPHEELASSDFSVAVNSTFDDGQERPVTSSGLSIDSLPLPGSTPKKPTMSREKARLMKAKQLRDQKKKMSMLPSTEAAPAHSEELKNVIDDATQGQDEAISCSDPLPETDRRLSLNKDDSGIMLETPTSVAPNDHNSDLAPSDSHPTSPLVGSSDAGHSTKASSISESTDETVHAKEEEQSPETKEKHPRDSVGLNLEEATHVIDGPADGEPKSDVGVAVDEHTVQKPLDAMENLGRGTDNTATSIAEAPRDSEDLSAQDVDKNHDEQNSLEDNALAFSNFSANGTRNLEEDGQTLTENDHIIETRKKANDNDESQLVREETQAKREMQILPIQTTNLKMEENFEDEIQSAVVEEATSATVIKTPLTPSFPPSPSKTQNSYTVRTVSNPVRGNLVLPSDASQSSARSMSSSAAYLNHIAQKQQGGNLAKKSNIGSVISERIKELEQRSAPSTDALAAPTRERPSSTFFAVKKREPSRSPSVMDRANSFRHQTPPSPERTLESSPEGGRRSRLERSGSVTSRLSMFEPAPGSRNLVVPTAAPSRGRPESISVTARIIRDPNQPVQMGFEPSRDPSEYNPLELKQSPLLVDHQAASPGKDYPTTDPASEHTTENPEHGKPGKPRQSSLSIVKGFRKERRKSVTSDGSNPAYSPTRPDTTHGSATFSPRLSISSHRSSFSRDRDVVLSPADSGSGDDAKSTNGDKKLSRASRFMHRLSQLSGSRSKNNLSATSPPTTKEETREPVQSRPSTTGSPTIVSYMGDVNVQFPDNLLWKRRNMCLDSQGYLILSALPAQNGRPAQGTKRYHLSDFRAPYTPDVEVQELPNSVVLDLIEGSGIQVACEDRAGQLRVLQILQEAHATRGTTYAL</sequence>
<feature type="compositionally biased region" description="Basic and acidic residues" evidence="1">
    <location>
        <begin position="460"/>
        <end position="480"/>
    </location>
</feature>
<feature type="region of interest" description="Disordered" evidence="1">
    <location>
        <begin position="150"/>
        <end position="505"/>
    </location>
</feature>
<evidence type="ECO:0000313" key="4">
    <source>
        <dbReference type="Proteomes" id="UP000030151"/>
    </source>
</evidence>
<dbReference type="OrthoDB" id="74412at2759"/>
<accession>A0A0A1V7C0</accession>
<feature type="compositionally biased region" description="Basic and acidic residues" evidence="1">
    <location>
        <begin position="538"/>
        <end position="557"/>
    </location>
</feature>